<evidence type="ECO:0000259" key="8">
    <source>
        <dbReference type="PROSITE" id="PS50893"/>
    </source>
</evidence>
<keyword evidence="10" id="KW-1185">Reference proteome</keyword>
<dbReference type="OrthoDB" id="4008250at2"/>
<dbReference type="InterPro" id="IPR017871">
    <property type="entry name" value="ABC_transporter-like_CS"/>
</dbReference>
<dbReference type="SMART" id="SM00382">
    <property type="entry name" value="AAA"/>
    <property type="match status" value="2"/>
</dbReference>
<dbReference type="EMBL" id="CP011112">
    <property type="protein sequence ID" value="AKU15267.1"/>
    <property type="molecule type" value="Genomic_DNA"/>
</dbReference>
<dbReference type="InterPro" id="IPR003439">
    <property type="entry name" value="ABC_transporter-like_ATP-bd"/>
</dbReference>
<keyword evidence="5" id="KW-0547">Nucleotide-binding</keyword>
<dbReference type="PATRIC" id="fig|571913.6.peg.884"/>
<dbReference type="InterPro" id="IPR027417">
    <property type="entry name" value="P-loop_NTPase"/>
</dbReference>
<keyword evidence="4" id="KW-1003">Cell membrane</keyword>
<accession>A0A0K1JEX6</accession>
<evidence type="ECO:0000256" key="2">
    <source>
        <dbReference type="ARBA" id="ARBA00005417"/>
    </source>
</evidence>
<dbReference type="PROSITE" id="PS50893">
    <property type="entry name" value="ABC_TRANSPORTER_2"/>
    <property type="match status" value="2"/>
</dbReference>
<keyword evidence="3" id="KW-0813">Transport</keyword>
<dbReference type="InterPro" id="IPR003593">
    <property type="entry name" value="AAA+_ATPase"/>
</dbReference>
<keyword evidence="6 9" id="KW-0067">ATP-binding</keyword>
<dbReference type="STRING" id="571913.VV02_04320"/>
<comment type="subcellular location">
    <subcellularLocation>
        <location evidence="1">Cell membrane</location>
        <topology evidence="1">Peripheral membrane protein</topology>
    </subcellularLocation>
</comment>
<feature type="domain" description="ABC transporter" evidence="8">
    <location>
        <begin position="10"/>
        <end position="257"/>
    </location>
</feature>
<dbReference type="KEGG" id="lmoi:VV02_04320"/>
<comment type="similarity">
    <text evidence="2">Belongs to the ABC transporter superfamily.</text>
</comment>
<dbReference type="RefSeq" id="WP_052590119.1">
    <property type="nucleotide sequence ID" value="NZ_CP011112.1"/>
</dbReference>
<dbReference type="AlphaFoldDB" id="A0A0K1JEX6"/>
<dbReference type="PANTHER" id="PTHR43297:SF2">
    <property type="entry name" value="DIPEPTIDE TRANSPORT ATP-BINDING PROTEIN DPPD"/>
    <property type="match status" value="1"/>
</dbReference>
<proteinExistence type="inferred from homology"/>
<protein>
    <submittedName>
        <fullName evidence="9">Peptide ABC transporter ATP-binding protein</fullName>
    </submittedName>
</protein>
<evidence type="ECO:0000313" key="10">
    <source>
        <dbReference type="Proteomes" id="UP000066480"/>
    </source>
</evidence>
<gene>
    <name evidence="9" type="ORF">VV02_04320</name>
</gene>
<dbReference type="InterPro" id="IPR050388">
    <property type="entry name" value="ABC_Ni/Peptide_Import"/>
</dbReference>
<feature type="domain" description="ABC transporter" evidence="8">
    <location>
        <begin position="365"/>
        <end position="605"/>
    </location>
</feature>
<dbReference type="GO" id="GO:0005886">
    <property type="term" value="C:plasma membrane"/>
    <property type="evidence" value="ECO:0007669"/>
    <property type="project" value="UniProtKB-SubCell"/>
</dbReference>
<dbReference type="Pfam" id="PF00005">
    <property type="entry name" value="ABC_tran"/>
    <property type="match status" value="2"/>
</dbReference>
<dbReference type="SUPFAM" id="SSF52540">
    <property type="entry name" value="P-loop containing nucleoside triphosphate hydrolases"/>
    <property type="match status" value="2"/>
</dbReference>
<dbReference type="Pfam" id="PF08352">
    <property type="entry name" value="oligo_HPY"/>
    <property type="match status" value="2"/>
</dbReference>
<dbReference type="Proteomes" id="UP000066480">
    <property type="component" value="Chromosome"/>
</dbReference>
<evidence type="ECO:0000256" key="3">
    <source>
        <dbReference type="ARBA" id="ARBA00022448"/>
    </source>
</evidence>
<dbReference type="NCBIfam" id="NF007739">
    <property type="entry name" value="PRK10419.1"/>
    <property type="match status" value="2"/>
</dbReference>
<dbReference type="GO" id="GO:0005524">
    <property type="term" value="F:ATP binding"/>
    <property type="evidence" value="ECO:0007669"/>
    <property type="project" value="UniProtKB-KW"/>
</dbReference>
<evidence type="ECO:0000256" key="5">
    <source>
        <dbReference type="ARBA" id="ARBA00022741"/>
    </source>
</evidence>
<reference evidence="9 10" key="1">
    <citation type="submission" date="2015-03" db="EMBL/GenBank/DDBJ databases">
        <title>Luteipulveratus halotolerans sp. nov., a novel actinobacterium (Dermacoccaceae) from Sarawak, Malaysia.</title>
        <authorList>
            <person name="Juboi H."/>
            <person name="Basik A."/>
            <person name="Shamsul S.S."/>
            <person name="Arnold P."/>
            <person name="Schmitt E.K."/>
            <person name="Sanglier J.-J."/>
            <person name="Yeo T."/>
        </authorList>
    </citation>
    <scope>NUCLEOTIDE SEQUENCE [LARGE SCALE GENOMIC DNA]</scope>
    <source>
        <strain evidence="9 10">MN07-A0370</strain>
    </source>
</reference>
<dbReference type="Gene3D" id="3.40.50.300">
    <property type="entry name" value="P-loop containing nucleotide triphosphate hydrolases"/>
    <property type="match status" value="2"/>
</dbReference>
<dbReference type="InterPro" id="IPR013563">
    <property type="entry name" value="Oligopep_ABC_C"/>
</dbReference>
<keyword evidence="7" id="KW-0472">Membrane</keyword>
<evidence type="ECO:0000256" key="6">
    <source>
        <dbReference type="ARBA" id="ARBA00022840"/>
    </source>
</evidence>
<dbReference type="FunFam" id="3.40.50.300:FF:000016">
    <property type="entry name" value="Oligopeptide ABC transporter ATP-binding component"/>
    <property type="match status" value="1"/>
</dbReference>
<dbReference type="PANTHER" id="PTHR43297">
    <property type="entry name" value="OLIGOPEPTIDE TRANSPORT ATP-BINDING PROTEIN APPD"/>
    <property type="match status" value="1"/>
</dbReference>
<dbReference type="GO" id="GO:0015833">
    <property type="term" value="P:peptide transport"/>
    <property type="evidence" value="ECO:0007669"/>
    <property type="project" value="InterPro"/>
</dbReference>
<evidence type="ECO:0000256" key="7">
    <source>
        <dbReference type="ARBA" id="ARBA00023136"/>
    </source>
</evidence>
<name>A0A0K1JEX6_9MICO</name>
<dbReference type="CDD" id="cd03257">
    <property type="entry name" value="ABC_NikE_OppD_transporters"/>
    <property type="match status" value="2"/>
</dbReference>
<organism evidence="9 10">
    <name type="scientific">Luteipulveratus mongoliensis</name>
    <dbReference type="NCBI Taxonomy" id="571913"/>
    <lineage>
        <taxon>Bacteria</taxon>
        <taxon>Bacillati</taxon>
        <taxon>Actinomycetota</taxon>
        <taxon>Actinomycetes</taxon>
        <taxon>Micrococcales</taxon>
        <taxon>Dermacoccaceae</taxon>
        <taxon>Luteipulveratus</taxon>
    </lineage>
</organism>
<dbReference type="GO" id="GO:0016887">
    <property type="term" value="F:ATP hydrolysis activity"/>
    <property type="evidence" value="ECO:0007669"/>
    <property type="project" value="InterPro"/>
</dbReference>
<dbReference type="NCBIfam" id="TIGR01727">
    <property type="entry name" value="oligo_HPY"/>
    <property type="match status" value="2"/>
</dbReference>
<sequence>MSDRDPVLSVRDLQIRFASEAGPVHAVRGVSFDLYAGQTLSLVGESGSGKSAVASGIIGLLPDAAAVTGEVRLDGQQLVGLPDKQMSALRGSQIGMVFQDPLSALTPIFTVGRQLSDAVRVHQRIGKDAAWRRAVELLDLVGIPDPVRRADSFPHELSGGMRQRVVIALAIANDPAVIVADEPTTALDVTVQAQILDVLGTAQRETGAALLLITHDLGVVAGQADEVAVMYAGRIVEQAPVDDLFARPTMPYTAGLLAALPRIDAPTGSPLSSIDGDPPTLLAEPLGCPFAARCPAAEAACSTAEPPLLPTQDEHLVACARTHEILQGSLNPAALFPAVESDGHAVSDATGSALTVRGLTKTFPIRKGRVVRRAVGSLTAVDQVDLDLARGETLALVGESGSGKTTTLLELLRLAAPEQGSIEVLGHAVDADLDRRTKAELRRSLQIVMQDPTGALDPRLPVFDLLAEPLQAARYSRNAIRERVSTLLDLVGLDQTSADRFPSAFSGGQRQRIGIARALATEPQVVVLDEPVSALDVSVQASILNLLSQLQRRLGLSYLLVAHDLSVVRHIADRVAVMYLGRIVETASTSELFAHPRHPYTRALLSAIPVPDPQRERERERIVLTGEATHQDGAGCPFAGRCPVFLTLGEQDQQRCRSPQSLAGGEAEPDHLVACHVAMRSTSTHDHEHV</sequence>
<dbReference type="PROSITE" id="PS00211">
    <property type="entry name" value="ABC_TRANSPORTER_1"/>
    <property type="match status" value="2"/>
</dbReference>
<evidence type="ECO:0000256" key="1">
    <source>
        <dbReference type="ARBA" id="ARBA00004202"/>
    </source>
</evidence>
<evidence type="ECO:0000256" key="4">
    <source>
        <dbReference type="ARBA" id="ARBA00022475"/>
    </source>
</evidence>
<evidence type="ECO:0000313" key="9">
    <source>
        <dbReference type="EMBL" id="AKU15267.1"/>
    </source>
</evidence>
<dbReference type="NCBIfam" id="NF008453">
    <property type="entry name" value="PRK11308.1"/>
    <property type="match status" value="2"/>
</dbReference>